<evidence type="ECO:0000313" key="1">
    <source>
        <dbReference type="EMBL" id="NME61843.1"/>
    </source>
</evidence>
<name>A0A7X9NQP7_9BIFI</name>
<dbReference type="AlphaFoldDB" id="A0A7X9NQP7"/>
<comment type="caution">
    <text evidence="1">The sequence shown here is derived from an EMBL/GenBank/DDBJ whole genome shotgun (WGS) entry which is preliminary data.</text>
</comment>
<reference evidence="1 2" key="1">
    <citation type="submission" date="2020-04" db="EMBL/GenBank/DDBJ databases">
        <authorList>
            <person name="Hitch T.C.A."/>
            <person name="Wylensek D."/>
            <person name="Clavel T."/>
        </authorList>
    </citation>
    <scope>NUCLEOTIDE SEQUENCE [LARGE SCALE GENOMIC DNA]</scope>
    <source>
        <strain evidence="1 2">BSM-130-P53-3C</strain>
    </source>
</reference>
<protein>
    <submittedName>
        <fullName evidence="1">Uncharacterized protein</fullName>
    </submittedName>
</protein>
<organism evidence="1 2">
    <name type="scientific">Bifidobacterium thermophilum</name>
    <dbReference type="NCBI Taxonomy" id="33905"/>
    <lineage>
        <taxon>Bacteria</taxon>
        <taxon>Bacillati</taxon>
        <taxon>Actinomycetota</taxon>
        <taxon>Actinomycetes</taxon>
        <taxon>Bifidobacteriales</taxon>
        <taxon>Bifidobacteriaceae</taxon>
        <taxon>Bifidobacterium</taxon>
    </lineage>
</organism>
<accession>A0A7X9NQP7</accession>
<dbReference type="EMBL" id="JABAGI010000003">
    <property type="protein sequence ID" value="NME61843.1"/>
    <property type="molecule type" value="Genomic_DNA"/>
</dbReference>
<sequence>MTVRIVDNPQYELACDGCGTVFTTPRGRTAYSLRWLLIRSAHEAGWETDGGRDLCPDCRRKGVFA</sequence>
<dbReference type="Proteomes" id="UP000588369">
    <property type="component" value="Unassembled WGS sequence"/>
</dbReference>
<dbReference type="RefSeq" id="WP_168983944.1">
    <property type="nucleotide sequence ID" value="NZ_JABAGI010000003.1"/>
</dbReference>
<gene>
    <name evidence="1" type="ORF">HF844_03365</name>
</gene>
<evidence type="ECO:0000313" key="2">
    <source>
        <dbReference type="Proteomes" id="UP000588369"/>
    </source>
</evidence>
<proteinExistence type="predicted"/>